<dbReference type="CDD" id="cd00165">
    <property type="entry name" value="S4"/>
    <property type="match status" value="1"/>
</dbReference>
<dbReference type="InterPro" id="IPR047048">
    <property type="entry name" value="TlyA"/>
</dbReference>
<dbReference type="RefSeq" id="WP_200283091.1">
    <property type="nucleotide sequence ID" value="NZ_JAENII010000019.1"/>
</dbReference>
<name>A0A934RGR3_9BACT</name>
<keyword evidence="5" id="KW-0808">Transferase</keyword>
<dbReference type="NCBIfam" id="TIGR00478">
    <property type="entry name" value="tly"/>
    <property type="match status" value="1"/>
</dbReference>
<dbReference type="AlphaFoldDB" id="A0A934RGR3"/>
<dbReference type="InterPro" id="IPR004538">
    <property type="entry name" value="Hemolysin_A/TlyA"/>
</dbReference>
<dbReference type="InterPro" id="IPR029063">
    <property type="entry name" value="SAM-dependent_MTases_sf"/>
</dbReference>
<dbReference type="InterPro" id="IPR002942">
    <property type="entry name" value="S4_RNA-bd"/>
</dbReference>
<keyword evidence="5" id="KW-0489">Methyltransferase</keyword>
<dbReference type="Pfam" id="PF01728">
    <property type="entry name" value="FtsJ"/>
    <property type="match status" value="1"/>
</dbReference>
<proteinExistence type="inferred from homology"/>
<evidence type="ECO:0000313" key="6">
    <source>
        <dbReference type="Proteomes" id="UP000658278"/>
    </source>
</evidence>
<reference evidence="5" key="1">
    <citation type="submission" date="2021-01" db="EMBL/GenBank/DDBJ databases">
        <title>Modified the classification status of verrucomicrobia.</title>
        <authorList>
            <person name="Feng X."/>
        </authorList>
    </citation>
    <scope>NUCLEOTIDE SEQUENCE</scope>
    <source>
        <strain evidence="5">KCTC 22201</strain>
    </source>
</reference>
<accession>A0A934RGR3</accession>
<keyword evidence="1 3" id="KW-0694">RNA-binding</keyword>
<protein>
    <submittedName>
        <fullName evidence="5">TlyA family RNA methyltransferase</fullName>
    </submittedName>
</protein>
<organism evidence="5 6">
    <name type="scientific">Haloferula rosea</name>
    <dbReference type="NCBI Taxonomy" id="490093"/>
    <lineage>
        <taxon>Bacteria</taxon>
        <taxon>Pseudomonadati</taxon>
        <taxon>Verrucomicrobiota</taxon>
        <taxon>Verrucomicrobiia</taxon>
        <taxon>Verrucomicrobiales</taxon>
        <taxon>Verrucomicrobiaceae</taxon>
        <taxon>Haloferula</taxon>
    </lineage>
</organism>
<dbReference type="Gene3D" id="3.40.50.150">
    <property type="entry name" value="Vaccinia Virus protein VP39"/>
    <property type="match status" value="1"/>
</dbReference>
<dbReference type="GO" id="GO:0032259">
    <property type="term" value="P:methylation"/>
    <property type="evidence" value="ECO:0007669"/>
    <property type="project" value="UniProtKB-KW"/>
</dbReference>
<dbReference type="GO" id="GO:0003723">
    <property type="term" value="F:RNA binding"/>
    <property type="evidence" value="ECO:0007669"/>
    <property type="project" value="UniProtKB-KW"/>
</dbReference>
<dbReference type="PANTHER" id="PTHR32319:SF0">
    <property type="entry name" value="BACTERIAL HEMOLYSIN-LIKE PROTEIN"/>
    <property type="match status" value="1"/>
</dbReference>
<dbReference type="EMBL" id="JAENII010000019">
    <property type="protein sequence ID" value="MBK1828864.1"/>
    <property type="molecule type" value="Genomic_DNA"/>
</dbReference>
<evidence type="ECO:0000313" key="5">
    <source>
        <dbReference type="EMBL" id="MBK1828864.1"/>
    </source>
</evidence>
<gene>
    <name evidence="5" type="ORF">JIN81_17650</name>
</gene>
<dbReference type="InterPro" id="IPR002877">
    <property type="entry name" value="RNA_MeTrfase_FtsJ_dom"/>
</dbReference>
<dbReference type="InterPro" id="IPR036986">
    <property type="entry name" value="S4_RNA-bd_sf"/>
</dbReference>
<dbReference type="SUPFAM" id="SSF53335">
    <property type="entry name" value="S-adenosyl-L-methionine-dependent methyltransferases"/>
    <property type="match status" value="1"/>
</dbReference>
<sequence>MAGKKERVDVLLVARGLCDTREQAKRLVLAGEVRTSDRQIDKPSAKVPEDIHLEVKEKPKYVGRGGLKMEGALDAFEIDPAGRVCLDIGASTGGFTDCLLQRGAERVHAVDVGTNQLAWKIRSDPKVVVKEKFNARGLVEADLGERVSLIVIDVSFISLTKILPAAFGVLEEGGLIVPLIKPQFELERDDIGKGGIVRDPALHDRAVEKIRTFVTVELGREWRGLIDSPIKGTDGNREFLALLS</sequence>
<dbReference type="SMART" id="SM00363">
    <property type="entry name" value="S4"/>
    <property type="match status" value="1"/>
</dbReference>
<dbReference type="PROSITE" id="PS50889">
    <property type="entry name" value="S4"/>
    <property type="match status" value="1"/>
</dbReference>
<dbReference type="Pfam" id="PF01479">
    <property type="entry name" value="S4"/>
    <property type="match status" value="1"/>
</dbReference>
<keyword evidence="6" id="KW-1185">Reference proteome</keyword>
<evidence type="ECO:0000256" key="1">
    <source>
        <dbReference type="ARBA" id="ARBA00022884"/>
    </source>
</evidence>
<dbReference type="Proteomes" id="UP000658278">
    <property type="component" value="Unassembled WGS sequence"/>
</dbReference>
<comment type="caution">
    <text evidence="5">The sequence shown here is derived from an EMBL/GenBank/DDBJ whole genome shotgun (WGS) entry which is preliminary data.</text>
</comment>
<evidence type="ECO:0000259" key="4">
    <source>
        <dbReference type="SMART" id="SM00363"/>
    </source>
</evidence>
<evidence type="ECO:0000256" key="2">
    <source>
        <dbReference type="ARBA" id="ARBA00029460"/>
    </source>
</evidence>
<evidence type="ECO:0000256" key="3">
    <source>
        <dbReference type="PROSITE-ProRule" id="PRU00182"/>
    </source>
</evidence>
<dbReference type="SUPFAM" id="SSF55174">
    <property type="entry name" value="Alpha-L RNA-binding motif"/>
    <property type="match status" value="1"/>
</dbReference>
<feature type="domain" description="RNA-binding S4" evidence="4">
    <location>
        <begin position="6"/>
        <end position="68"/>
    </location>
</feature>
<dbReference type="GO" id="GO:0008168">
    <property type="term" value="F:methyltransferase activity"/>
    <property type="evidence" value="ECO:0007669"/>
    <property type="project" value="UniProtKB-KW"/>
</dbReference>
<dbReference type="PANTHER" id="PTHR32319">
    <property type="entry name" value="BACTERIAL HEMOLYSIN-LIKE PROTEIN"/>
    <property type="match status" value="1"/>
</dbReference>
<dbReference type="Gene3D" id="3.10.290.10">
    <property type="entry name" value="RNA-binding S4 domain"/>
    <property type="match status" value="1"/>
</dbReference>
<comment type="similarity">
    <text evidence="2">Belongs to the TlyA family.</text>
</comment>
<dbReference type="PIRSF" id="PIRSF005578">
    <property type="entry name" value="TlyA"/>
    <property type="match status" value="1"/>
</dbReference>